<organism evidence="1 2">
    <name type="scientific">Ophiocordyceps unilateralis</name>
    <name type="common">Zombie-ant fungus</name>
    <name type="synonym">Torrubia unilateralis</name>
    <dbReference type="NCBI Taxonomy" id="268505"/>
    <lineage>
        <taxon>Eukaryota</taxon>
        <taxon>Fungi</taxon>
        <taxon>Dikarya</taxon>
        <taxon>Ascomycota</taxon>
        <taxon>Pezizomycotina</taxon>
        <taxon>Sordariomycetes</taxon>
        <taxon>Hypocreomycetidae</taxon>
        <taxon>Hypocreales</taxon>
        <taxon>Ophiocordycipitaceae</taxon>
        <taxon>Ophiocordyceps</taxon>
    </lineage>
</organism>
<dbReference type="InterPro" id="IPR029063">
    <property type="entry name" value="SAM-dependent_MTases_sf"/>
</dbReference>
<accession>A0A2A9PEW9</accession>
<reference evidence="1 2" key="2">
    <citation type="journal article" date="2017" name="Sci. Rep.">
        <title>Ant-infecting Ophiocordyceps genomes reveal a high diversity of potential behavioral manipulation genes and a possible major role for enterotoxins.</title>
        <authorList>
            <person name="de Bekker C."/>
            <person name="Ohm R.A."/>
            <person name="Evans H.C."/>
            <person name="Brachmann A."/>
            <person name="Hughes D.P."/>
        </authorList>
    </citation>
    <scope>NUCLEOTIDE SEQUENCE [LARGE SCALE GENOMIC DNA]</scope>
    <source>
        <strain evidence="1 2">SC16a</strain>
    </source>
</reference>
<dbReference type="InterPro" id="IPR019410">
    <property type="entry name" value="Methyltransf_16"/>
</dbReference>
<dbReference type="CDD" id="cd02440">
    <property type="entry name" value="AdoMet_MTases"/>
    <property type="match status" value="1"/>
</dbReference>
<dbReference type="STRING" id="268505.A0A2A9PEW9"/>
<dbReference type="PANTHER" id="PTHR14614">
    <property type="entry name" value="HEPATOCELLULAR CARCINOMA-ASSOCIATED ANTIGEN"/>
    <property type="match status" value="1"/>
</dbReference>
<reference evidence="1 2" key="1">
    <citation type="journal article" date="2015" name="BMC Genomics">
        <title>Gene expression during zombie ant biting behavior reflects the complexity underlying fungal parasitic behavioral manipulation.</title>
        <authorList>
            <person name="de Bekker C."/>
            <person name="Ohm R.A."/>
            <person name="Loreto R.G."/>
            <person name="Sebastian A."/>
            <person name="Albert I."/>
            <person name="Merrow M."/>
            <person name="Brachmann A."/>
            <person name="Hughes D.P."/>
        </authorList>
    </citation>
    <scope>NUCLEOTIDE SEQUENCE [LARGE SCALE GENOMIC DNA]</scope>
    <source>
        <strain evidence="1 2">SC16a</strain>
    </source>
</reference>
<evidence type="ECO:0000313" key="2">
    <source>
        <dbReference type="Proteomes" id="UP000037136"/>
    </source>
</evidence>
<dbReference type="SUPFAM" id="SSF53335">
    <property type="entry name" value="S-adenosyl-L-methionine-dependent methyltransferases"/>
    <property type="match status" value="1"/>
</dbReference>
<protein>
    <recommendedName>
        <fullName evidence="3">FAM86 N-terminal domain-containing protein</fullName>
    </recommendedName>
</protein>
<dbReference type="EMBL" id="LAZP02000204">
    <property type="protein sequence ID" value="PFH59376.1"/>
    <property type="molecule type" value="Genomic_DNA"/>
</dbReference>
<comment type="caution">
    <text evidence="1">The sequence shown here is derived from an EMBL/GenBank/DDBJ whole genome shotgun (WGS) entry which is preliminary data.</text>
</comment>
<dbReference type="GO" id="GO:0005737">
    <property type="term" value="C:cytoplasm"/>
    <property type="evidence" value="ECO:0007669"/>
    <property type="project" value="TreeGrafter"/>
</dbReference>
<dbReference type="OrthoDB" id="194386at2759"/>
<keyword evidence="2" id="KW-1185">Reference proteome</keyword>
<dbReference type="AlphaFoldDB" id="A0A2A9PEW9"/>
<evidence type="ECO:0000313" key="1">
    <source>
        <dbReference type="EMBL" id="PFH59376.1"/>
    </source>
</evidence>
<dbReference type="GO" id="GO:0008757">
    <property type="term" value="F:S-adenosylmethionine-dependent methyltransferase activity"/>
    <property type="evidence" value="ECO:0007669"/>
    <property type="project" value="UniProtKB-ARBA"/>
</dbReference>
<dbReference type="Proteomes" id="UP000037136">
    <property type="component" value="Unassembled WGS sequence"/>
</dbReference>
<dbReference type="Gene3D" id="3.40.50.150">
    <property type="entry name" value="Vaccinia Virus protein VP39"/>
    <property type="match status" value="1"/>
</dbReference>
<gene>
    <name evidence="1" type="ORF">XA68_12461</name>
</gene>
<name>A0A2A9PEW9_OPHUN</name>
<dbReference type="Pfam" id="PF10294">
    <property type="entry name" value="Methyltransf_16"/>
    <property type="match status" value="1"/>
</dbReference>
<evidence type="ECO:0008006" key="3">
    <source>
        <dbReference type="Google" id="ProtNLM"/>
    </source>
</evidence>
<proteinExistence type="predicted"/>
<sequence>MVSSCVDRFCHQYLQLQPRLDFPPNETLRLSDTQDAIYARLFADHVLPGGPPDRFRARTLKELVMRIEAAIENWDEHAVSDHLMAALSTLLGAALPPEVASAQERFRVRYHVSLLRRHDEMAAWDEPAITLLESPSLLSAAGTTGFRTWEAALHLGQYLCLHPDIVANKRVLELGAGTGYVSILCAKLLSCAHVVASDGSDEVVSRLADNFALNQVEDSSHLRAVRLRWGEDAQLGNCPPDVVVGADVIYDLSAVPALMETIIRVLEVRAGIEAYISVTRRSERTLGAFVDACHRGGVSIENMDFPVPPMTKQLGPFYSDQVSIGICRLLRRP</sequence>
<dbReference type="PANTHER" id="PTHR14614:SF130">
    <property type="entry name" value="PROTEIN-LYSINE N-METHYLTRANSFERASE EEF2KMT"/>
    <property type="match status" value="1"/>
</dbReference>